<feature type="compositionally biased region" description="Basic and acidic residues" evidence="1">
    <location>
        <begin position="1"/>
        <end position="10"/>
    </location>
</feature>
<dbReference type="EMBL" id="JTLV02000001">
    <property type="protein sequence ID" value="PQM32263.1"/>
    <property type="molecule type" value="Genomic_DNA"/>
</dbReference>
<comment type="caution">
    <text evidence="3">The sequence shown here is derived from an EMBL/GenBank/DDBJ whole genome shotgun (WGS) entry which is preliminary data.</text>
</comment>
<keyword evidence="2" id="KW-1133">Transmembrane helix</keyword>
<sequence>MNKDTEKDLSEDIDPNASPDQNEIVNPKSEKKQTTDNIKYGRATFGGIFKTELYNSIARDKKHLLRFLLICFMSFLYGIICITGVWDPVANISKVPMAIVNRDDATCVAYVNSKGGTEFIDNAVKVGYLEAKSSEECNGQASKWYQSEGFDPNKYELNYRYSSLVDSVITNNKKYDENSKTLTTSIGDIATTIKY</sequence>
<proteinExistence type="predicted"/>
<feature type="region of interest" description="Disordered" evidence="1">
    <location>
        <begin position="1"/>
        <end position="34"/>
    </location>
</feature>
<dbReference type="RefSeq" id="WP_040094260.1">
    <property type="nucleotide sequence ID" value="NZ_CM020866.1"/>
</dbReference>
<accession>A0A2P6FFP6</accession>
<name>A0A2P6FFP6_9MOLU</name>
<evidence type="ECO:0000313" key="4">
    <source>
        <dbReference type="Proteomes" id="UP000031565"/>
    </source>
</evidence>
<keyword evidence="4" id="KW-1185">Reference proteome</keyword>
<keyword evidence="2" id="KW-0472">Membrane</keyword>
<dbReference type="Proteomes" id="UP000031565">
    <property type="component" value="Unassembled WGS sequence"/>
</dbReference>
<feature type="transmembrane region" description="Helical" evidence="2">
    <location>
        <begin position="64"/>
        <end position="86"/>
    </location>
</feature>
<dbReference type="AlphaFoldDB" id="A0A2P6FFP6"/>
<evidence type="ECO:0000313" key="3">
    <source>
        <dbReference type="EMBL" id="PQM32263.1"/>
    </source>
</evidence>
<gene>
    <name evidence="3" type="ORF">SMSRO_SF021670</name>
</gene>
<reference evidence="3 4" key="1">
    <citation type="journal article" date="2015" name="MBio">
        <title>Genome sequence of the Drosophila melanogaster male-killing Spiroplasma strain MSRO endosymbiont.</title>
        <authorList>
            <person name="Paredes J.C."/>
            <person name="Herren J.K."/>
            <person name="Schupfer F."/>
            <person name="Marin R."/>
            <person name="Claverol S."/>
            <person name="Kuo C.H."/>
            <person name="Lemaitre B."/>
            <person name="Beven L."/>
        </authorList>
    </citation>
    <scope>NUCLEOTIDE SEQUENCE [LARGE SCALE GENOMIC DNA]</scope>
    <source>
        <strain evidence="3 4">MSRO</strain>
    </source>
</reference>
<evidence type="ECO:0000256" key="2">
    <source>
        <dbReference type="SAM" id="Phobius"/>
    </source>
</evidence>
<protein>
    <submittedName>
        <fullName evidence="3">Uncharacterized protein</fullName>
    </submittedName>
</protein>
<keyword evidence="2" id="KW-0812">Transmembrane</keyword>
<organism evidence="3 4">
    <name type="scientific">Spiroplasma poulsonii</name>
    <dbReference type="NCBI Taxonomy" id="2138"/>
    <lineage>
        <taxon>Bacteria</taxon>
        <taxon>Bacillati</taxon>
        <taxon>Mycoplasmatota</taxon>
        <taxon>Mollicutes</taxon>
        <taxon>Entomoplasmatales</taxon>
        <taxon>Spiroplasmataceae</taxon>
        <taxon>Spiroplasma</taxon>
    </lineage>
</organism>
<evidence type="ECO:0000256" key="1">
    <source>
        <dbReference type="SAM" id="MobiDB-lite"/>
    </source>
</evidence>